<organism evidence="1 2">
    <name type="scientific">Rhizoclosmatium globosum</name>
    <dbReference type="NCBI Taxonomy" id="329046"/>
    <lineage>
        <taxon>Eukaryota</taxon>
        <taxon>Fungi</taxon>
        <taxon>Fungi incertae sedis</taxon>
        <taxon>Chytridiomycota</taxon>
        <taxon>Chytridiomycota incertae sedis</taxon>
        <taxon>Chytridiomycetes</taxon>
        <taxon>Chytridiales</taxon>
        <taxon>Chytriomycetaceae</taxon>
        <taxon>Rhizoclosmatium</taxon>
    </lineage>
</organism>
<dbReference type="AlphaFoldDB" id="A0A1Y2CTY7"/>
<sequence>MQVYLVRSGTTGIDARRQLLKAARKFTNLDQGQQQKAYTVVLSPKQSHIVHV</sequence>
<dbReference type="EMBL" id="MCGO01000007">
    <property type="protein sequence ID" value="ORY50520.1"/>
    <property type="molecule type" value="Genomic_DNA"/>
</dbReference>
<evidence type="ECO:0000313" key="2">
    <source>
        <dbReference type="Proteomes" id="UP000193642"/>
    </source>
</evidence>
<protein>
    <submittedName>
        <fullName evidence="1">Uncharacterized protein</fullName>
    </submittedName>
</protein>
<comment type="caution">
    <text evidence="1">The sequence shown here is derived from an EMBL/GenBank/DDBJ whole genome shotgun (WGS) entry which is preliminary data.</text>
</comment>
<dbReference type="Proteomes" id="UP000193642">
    <property type="component" value="Unassembled WGS sequence"/>
</dbReference>
<evidence type="ECO:0000313" key="1">
    <source>
        <dbReference type="EMBL" id="ORY50520.1"/>
    </source>
</evidence>
<gene>
    <name evidence="1" type="ORF">BCR33DRAFT_713304</name>
</gene>
<accession>A0A1Y2CTY7</accession>
<proteinExistence type="predicted"/>
<name>A0A1Y2CTY7_9FUNG</name>
<keyword evidence="2" id="KW-1185">Reference proteome</keyword>
<reference evidence="1 2" key="1">
    <citation type="submission" date="2016-07" db="EMBL/GenBank/DDBJ databases">
        <title>Pervasive Adenine N6-methylation of Active Genes in Fungi.</title>
        <authorList>
            <consortium name="DOE Joint Genome Institute"/>
            <person name="Mondo S.J."/>
            <person name="Dannebaum R.O."/>
            <person name="Kuo R.C."/>
            <person name="Labutti K."/>
            <person name="Haridas S."/>
            <person name="Kuo A."/>
            <person name="Salamov A."/>
            <person name="Ahrendt S.R."/>
            <person name="Lipzen A."/>
            <person name="Sullivan W."/>
            <person name="Andreopoulos W.B."/>
            <person name="Clum A."/>
            <person name="Lindquist E."/>
            <person name="Daum C."/>
            <person name="Ramamoorthy G.K."/>
            <person name="Gryganskyi A."/>
            <person name="Culley D."/>
            <person name="Magnuson J.K."/>
            <person name="James T.Y."/>
            <person name="O'Malley M.A."/>
            <person name="Stajich J.E."/>
            <person name="Spatafora J.W."/>
            <person name="Visel A."/>
            <person name="Grigoriev I.V."/>
        </authorList>
    </citation>
    <scope>NUCLEOTIDE SEQUENCE [LARGE SCALE GENOMIC DNA]</scope>
    <source>
        <strain evidence="1 2">JEL800</strain>
    </source>
</reference>